<dbReference type="AlphaFoldDB" id="A0A3D8LC29"/>
<dbReference type="InterPro" id="IPR013766">
    <property type="entry name" value="Thioredoxin_domain"/>
</dbReference>
<dbReference type="OrthoDB" id="9811998at2"/>
<dbReference type="PANTHER" id="PTHR12151">
    <property type="entry name" value="ELECTRON TRANSPORT PROTIN SCO1/SENC FAMILY MEMBER"/>
    <property type="match status" value="1"/>
</dbReference>
<dbReference type="Gene3D" id="3.40.30.10">
    <property type="entry name" value="Glutaredoxin"/>
    <property type="match status" value="1"/>
</dbReference>
<evidence type="ECO:0000256" key="3">
    <source>
        <dbReference type="PIRSR" id="PIRSR603782-1"/>
    </source>
</evidence>
<keyword evidence="3" id="KW-0479">Metal-binding</keyword>
<evidence type="ECO:0000256" key="1">
    <source>
        <dbReference type="ARBA" id="ARBA00010996"/>
    </source>
</evidence>
<dbReference type="Proteomes" id="UP000256708">
    <property type="component" value="Unassembled WGS sequence"/>
</dbReference>
<comment type="similarity">
    <text evidence="1">Belongs to the SCO1/2 family.</text>
</comment>
<dbReference type="GO" id="GO:0046872">
    <property type="term" value="F:metal ion binding"/>
    <property type="evidence" value="ECO:0007669"/>
    <property type="project" value="UniProtKB-KW"/>
</dbReference>
<feature type="binding site" evidence="3">
    <location>
        <position position="100"/>
    </location>
    <ligand>
        <name>Cu cation</name>
        <dbReference type="ChEBI" id="CHEBI:23378"/>
    </ligand>
</feature>
<dbReference type="PANTHER" id="PTHR12151:SF25">
    <property type="entry name" value="LINALOOL DEHYDRATASE_ISOMERASE DOMAIN-CONTAINING PROTEIN"/>
    <property type="match status" value="1"/>
</dbReference>
<dbReference type="PROSITE" id="PS51352">
    <property type="entry name" value="THIOREDOXIN_2"/>
    <property type="match status" value="1"/>
</dbReference>
<dbReference type="CDD" id="cd02968">
    <property type="entry name" value="SCO"/>
    <property type="match status" value="1"/>
</dbReference>
<dbReference type="Pfam" id="PF02630">
    <property type="entry name" value="SCO1-SenC"/>
    <property type="match status" value="1"/>
</dbReference>
<feature type="binding site" evidence="3">
    <location>
        <position position="185"/>
    </location>
    <ligand>
        <name>Cu cation</name>
        <dbReference type="ChEBI" id="CHEBI:23378"/>
    </ligand>
</feature>
<evidence type="ECO:0000256" key="4">
    <source>
        <dbReference type="PIRSR" id="PIRSR603782-2"/>
    </source>
</evidence>
<keyword evidence="4" id="KW-1015">Disulfide bond</keyword>
<gene>
    <name evidence="6" type="ORF">DXT99_12015</name>
</gene>
<evidence type="ECO:0000313" key="7">
    <source>
        <dbReference type="Proteomes" id="UP000256708"/>
    </source>
</evidence>
<organism evidence="6 7">
    <name type="scientific">Pontibacter diazotrophicus</name>
    <dbReference type="NCBI Taxonomy" id="1400979"/>
    <lineage>
        <taxon>Bacteria</taxon>
        <taxon>Pseudomonadati</taxon>
        <taxon>Bacteroidota</taxon>
        <taxon>Cytophagia</taxon>
        <taxon>Cytophagales</taxon>
        <taxon>Hymenobacteraceae</taxon>
        <taxon>Pontibacter</taxon>
    </lineage>
</organism>
<evidence type="ECO:0000313" key="6">
    <source>
        <dbReference type="EMBL" id="RDV15001.1"/>
    </source>
</evidence>
<accession>A0A3D8LC29</accession>
<feature type="disulfide bond" description="Redox-active" evidence="4">
    <location>
        <begin position="96"/>
        <end position="100"/>
    </location>
</feature>
<dbReference type="EMBL" id="QRGR01000011">
    <property type="protein sequence ID" value="RDV15001.1"/>
    <property type="molecule type" value="Genomic_DNA"/>
</dbReference>
<dbReference type="InterPro" id="IPR003782">
    <property type="entry name" value="SCO1/SenC"/>
</dbReference>
<reference evidence="7" key="1">
    <citation type="submission" date="2018-08" db="EMBL/GenBank/DDBJ databases">
        <authorList>
            <person name="Liu Z.-W."/>
            <person name="Du Z.-J."/>
        </authorList>
    </citation>
    <scope>NUCLEOTIDE SEQUENCE [LARGE SCALE GENOMIC DNA]</scope>
    <source>
        <strain evidence="7">H4X</strain>
    </source>
</reference>
<dbReference type="RefSeq" id="WP_115565793.1">
    <property type="nucleotide sequence ID" value="NZ_QRGR01000011.1"/>
</dbReference>
<comment type="caution">
    <text evidence="6">The sequence shown here is derived from an EMBL/GenBank/DDBJ whole genome shotgun (WGS) entry which is preliminary data.</text>
</comment>
<name>A0A3D8LC29_9BACT</name>
<sequence length="229" mass="25654">MSNRNKFHFKKSIITAAIALSAGFFYSCSESGARNQSLPILGEREAVEREVNGQLEVDTLYHQVPDFAFVNQDSQRVTQETVSGKIYVTDFFFTSCPSICPKMKSQMLRVYEEFKGNPDVLLLSHSIDPQHDTVAVLKDYADRLGVQSNTWHFLTGEKDSIYDIASKYLVAVQEDGDAAGGGFTHGGHFILVDEQRRIRGVYDGTEEASVDQLLQDIPVLLNEQQHAQN</sequence>
<dbReference type="PROSITE" id="PS51257">
    <property type="entry name" value="PROKAR_LIPOPROTEIN"/>
    <property type="match status" value="1"/>
</dbReference>
<keyword evidence="7" id="KW-1185">Reference proteome</keyword>
<proteinExistence type="inferred from homology"/>
<evidence type="ECO:0000259" key="5">
    <source>
        <dbReference type="PROSITE" id="PS51352"/>
    </source>
</evidence>
<evidence type="ECO:0000256" key="2">
    <source>
        <dbReference type="ARBA" id="ARBA00023008"/>
    </source>
</evidence>
<feature type="domain" description="Thioredoxin" evidence="5">
    <location>
        <begin position="58"/>
        <end position="222"/>
    </location>
</feature>
<protein>
    <submittedName>
        <fullName evidence="6">SCO family protein</fullName>
    </submittedName>
</protein>
<dbReference type="SUPFAM" id="SSF52833">
    <property type="entry name" value="Thioredoxin-like"/>
    <property type="match status" value="1"/>
</dbReference>
<feature type="binding site" evidence="3">
    <location>
        <position position="96"/>
    </location>
    <ligand>
        <name>Cu cation</name>
        <dbReference type="ChEBI" id="CHEBI:23378"/>
    </ligand>
</feature>
<keyword evidence="2 3" id="KW-0186">Copper</keyword>
<dbReference type="InterPro" id="IPR036249">
    <property type="entry name" value="Thioredoxin-like_sf"/>
</dbReference>